<evidence type="ECO:0000256" key="5">
    <source>
        <dbReference type="SAM" id="MobiDB-lite"/>
    </source>
</evidence>
<keyword evidence="3 4" id="KW-0560">Oxidoreductase</keyword>
<evidence type="ECO:0000313" key="8">
    <source>
        <dbReference type="Proteomes" id="UP000467240"/>
    </source>
</evidence>
<dbReference type="Pfam" id="PF01593">
    <property type="entry name" value="Amino_oxidase"/>
    <property type="match status" value="1"/>
</dbReference>
<dbReference type="InterPro" id="IPR002937">
    <property type="entry name" value="Amino_oxidase"/>
</dbReference>
<dbReference type="SUPFAM" id="SSF51905">
    <property type="entry name" value="FAD/NAD(P)-binding domain"/>
    <property type="match status" value="1"/>
</dbReference>
<dbReference type="GO" id="GO:0016491">
    <property type="term" value="F:oxidoreductase activity"/>
    <property type="evidence" value="ECO:0007669"/>
    <property type="project" value="UniProtKB-KW"/>
</dbReference>
<dbReference type="OrthoDB" id="9774675at2"/>
<sequence length="556" mass="60991">MTGAATPRAPHGSGRSTIVVGGGIAGLATSILLANDGHRVRLFERNDVVGGRAATERRDGFRFELGPSWFLMPKVFERFFRLAGTSLERELDLVTLDPAYRVYPEPTRGQAASTPITVPRGRAAVEELVERLEPGGRAKLVRYLRSAARTEDLAERFFLYNTFRDLSSILHRDVLRALPELLGLLGTSLERFVARRFEHPVLRQILGYPAVFLGTSPAAAPAIYHMMSKLDLEDGVRYPMGGFAALVDTLERLAIDAGVDIVTDAEVTRITTTARRGRVLGHRRTATGITWCGSDGTDHRERADLVVSAADLHHTETRLLDDVDRSYPERWWERVESGPGAVIVTLGVSGRLPQLPHHTLLFTEDWAANFGDVFGDPGRVPDPGSIYVCKPSATDPDVAPPDHENLFILFPVPADPTLGAPGDERFDRAVEQSIDQLASWAGIPDLRSRIVTRGQIGPRAFAERYHSWRGGMLGPAHVLRQSAMFRAQNASRRVRGLYYAGATTAPGVGVPMCLISAELVLKRIRDDRSPGPLVTLTDDGSERVPTDGGRLRRGGR</sequence>
<evidence type="ECO:0000313" key="7">
    <source>
        <dbReference type="EMBL" id="KAB1654076.1"/>
    </source>
</evidence>
<name>A0A7J5BNS6_9MICO</name>
<evidence type="ECO:0000256" key="3">
    <source>
        <dbReference type="ARBA" id="ARBA00023002"/>
    </source>
</evidence>
<evidence type="ECO:0000256" key="4">
    <source>
        <dbReference type="RuleBase" id="RU362075"/>
    </source>
</evidence>
<dbReference type="Proteomes" id="UP000467240">
    <property type="component" value="Unassembled WGS sequence"/>
</dbReference>
<dbReference type="GO" id="GO:0016117">
    <property type="term" value="P:carotenoid biosynthetic process"/>
    <property type="evidence" value="ECO:0007669"/>
    <property type="project" value="UniProtKB-KW"/>
</dbReference>
<dbReference type="NCBIfam" id="TIGR02734">
    <property type="entry name" value="crtI_fam"/>
    <property type="match status" value="1"/>
</dbReference>
<proteinExistence type="inferred from homology"/>
<organism evidence="7 8">
    <name type="scientific">Pseudoclavibacter chungangensis</name>
    <dbReference type="NCBI Taxonomy" id="587635"/>
    <lineage>
        <taxon>Bacteria</taxon>
        <taxon>Bacillati</taxon>
        <taxon>Actinomycetota</taxon>
        <taxon>Actinomycetes</taxon>
        <taxon>Micrococcales</taxon>
        <taxon>Microbacteriaceae</taxon>
        <taxon>Pseudoclavibacter</taxon>
    </lineage>
</organism>
<comment type="pathway">
    <text evidence="1 4">Carotenoid biosynthesis.</text>
</comment>
<dbReference type="AlphaFoldDB" id="A0A7J5BNS6"/>
<dbReference type="InterPro" id="IPR014105">
    <property type="entry name" value="Carotenoid/retinoid_OxRdtase"/>
</dbReference>
<reference evidence="7 8" key="1">
    <citation type="submission" date="2019-09" db="EMBL/GenBank/DDBJ databases">
        <title>Phylogeny of genus Pseudoclavibacter and closely related genus.</title>
        <authorList>
            <person name="Li Y."/>
        </authorList>
    </citation>
    <scope>NUCLEOTIDE SEQUENCE [LARGE SCALE GENOMIC DNA]</scope>
    <source>
        <strain evidence="7 8">DSM 23821</strain>
    </source>
</reference>
<feature type="domain" description="Amine oxidase" evidence="6">
    <location>
        <begin position="24"/>
        <end position="518"/>
    </location>
</feature>
<gene>
    <name evidence="7" type="primary">crtI</name>
    <name evidence="7" type="ORF">F8O01_14270</name>
</gene>
<keyword evidence="2 4" id="KW-0125">Carotenoid biosynthesis</keyword>
<dbReference type="InterPro" id="IPR036188">
    <property type="entry name" value="FAD/NAD-bd_sf"/>
</dbReference>
<comment type="similarity">
    <text evidence="4">Belongs to the carotenoid/retinoid oxidoreductase family.</text>
</comment>
<comment type="caution">
    <text evidence="7">The sequence shown here is derived from an EMBL/GenBank/DDBJ whole genome shotgun (WGS) entry which is preliminary data.</text>
</comment>
<protein>
    <submittedName>
        <fullName evidence="7">Phytoene desaturase</fullName>
    </submittedName>
</protein>
<dbReference type="PANTHER" id="PTHR43734:SF1">
    <property type="entry name" value="PHYTOENE DESATURASE"/>
    <property type="match status" value="1"/>
</dbReference>
<feature type="region of interest" description="Disordered" evidence="5">
    <location>
        <begin position="530"/>
        <end position="556"/>
    </location>
</feature>
<accession>A0A7J5BNS6</accession>
<keyword evidence="8" id="KW-1185">Reference proteome</keyword>
<dbReference type="EMBL" id="WBJZ01000020">
    <property type="protein sequence ID" value="KAB1654076.1"/>
    <property type="molecule type" value="Genomic_DNA"/>
</dbReference>
<evidence type="ECO:0000256" key="2">
    <source>
        <dbReference type="ARBA" id="ARBA00022746"/>
    </source>
</evidence>
<dbReference type="PANTHER" id="PTHR43734">
    <property type="entry name" value="PHYTOENE DESATURASE"/>
    <property type="match status" value="1"/>
</dbReference>
<dbReference type="RefSeq" id="WP_158041626.1">
    <property type="nucleotide sequence ID" value="NZ_JACCFV010000001.1"/>
</dbReference>
<evidence type="ECO:0000259" key="6">
    <source>
        <dbReference type="Pfam" id="PF01593"/>
    </source>
</evidence>
<evidence type="ECO:0000256" key="1">
    <source>
        <dbReference type="ARBA" id="ARBA00004829"/>
    </source>
</evidence>
<dbReference type="Gene3D" id="3.50.50.60">
    <property type="entry name" value="FAD/NAD(P)-binding domain"/>
    <property type="match status" value="2"/>
</dbReference>